<dbReference type="Gene3D" id="1.20.1560.10">
    <property type="entry name" value="ABC transporter type 1, transmembrane domain"/>
    <property type="match status" value="2"/>
</dbReference>
<keyword evidence="7 10" id="KW-1133">Transmembrane helix</keyword>
<keyword evidence="14" id="KW-1185">Reference proteome</keyword>
<organism evidence="13 14">
    <name type="scientific">Funneliformis caledonium</name>
    <dbReference type="NCBI Taxonomy" id="1117310"/>
    <lineage>
        <taxon>Eukaryota</taxon>
        <taxon>Fungi</taxon>
        <taxon>Fungi incertae sedis</taxon>
        <taxon>Mucoromycota</taxon>
        <taxon>Glomeromycotina</taxon>
        <taxon>Glomeromycetes</taxon>
        <taxon>Glomerales</taxon>
        <taxon>Glomeraceae</taxon>
        <taxon>Funneliformis</taxon>
    </lineage>
</organism>
<comment type="caution">
    <text evidence="13">The sequence shown here is derived from an EMBL/GenBank/DDBJ whole genome shotgun (WGS) entry which is preliminary data.</text>
</comment>
<dbReference type="FunFam" id="3.40.50.300:FF:000565">
    <property type="entry name" value="ABC bile acid transporter"/>
    <property type="match status" value="1"/>
</dbReference>
<evidence type="ECO:0000256" key="6">
    <source>
        <dbReference type="ARBA" id="ARBA00022840"/>
    </source>
</evidence>
<feature type="transmembrane region" description="Helical" evidence="10">
    <location>
        <begin position="1345"/>
        <end position="1367"/>
    </location>
</feature>
<feature type="domain" description="ABC transporter" evidence="11">
    <location>
        <begin position="899"/>
        <end position="1152"/>
    </location>
</feature>
<dbReference type="OrthoDB" id="6500128at2759"/>
<sequence length="1904" mass="218179">MNRNPLYFTVHELMKPFTLFLMLVFIATNYLLFMIFDGHLLQYSDFQPRLLEIPFSSQDKKGWKNDIVKSEMTNSDIQHVRLFGDSIKSYARLTNVGQSQLDSCKKFPFEFYYNVEYLRKKFHRLSIISQEHFENWTREKFKQPNFHYLHFTSSSSSFDKVDEVTLRHSKKSSLNRDYSFNGKKLLKSLIKKLEGSNSEILLINNDIQRKTFHPITIKYSYSQHIYQEIRPLRENYNLNNVYLSTDYPISSDFASFRHITKDHRRAINLINSTVNMNTWHSFDAFNAIRQEKGNHEEFKGTGIVNILDKLVCIEADYFITAPSECSSKSTNDFIKEIISTRYQELSSTNTGDVPLGSTRFSTVTRDVIKIVITFMQIGLHGFLFYWRYENDDDDKYVLNAGLMTLCWFYALILTSISITSGSRKWGWIINCHLTVFYITAIISSLLQIRIALYYYPHSIPFPKTKQIEILLSLANFILSFISAAIAIKTPRGPPLLNNNRPVYAAEYSSLWDFMMFSTVNQLIRKAYSQPSFNDTDFDQLPYALRASTLYNKFKRWRNHSLLYRLVRTNRKYILIQSFYVIIVAVLYYAPYAFLYRFIEFFQNYKEKHESGETLEWGFIYIFGMLISNIVLQLSISQNWYWSSSMLQVAIKGQLNAEIYSKALKRYDLEQNATIGKITNLMAVDSNRISVFATWWNTVIDCPIELFVGLYFLYILLGSSCLYGLLIMIFTLPINHQTAKYYNKTQDKLMKVRDRRVDLMNEVLQGIRMIKFYAWERNWENRVLESRNAELKQLRNTFIHLTVFDFVWIVSPVLVTISSFYIYTKIQGHELTASVAFTSLSIFHELRFAFNVLPEVFTDGSQAYTSIKRIEKFLNEEEIKNKLEVDLEDGENVLGQESKIGFENATITWNQPKDSVDDTESEPLFRMEKLNLEFPIGELSLICGPTGSGKTLILMSLLGETHVISGEVYCPKSPTSPINSDLNPSNWILSNSVALVAQQAWLQNASIRSNIIFSLPYVEDRYAEVIRVCSLEKDLEILEDGDMTEIGEKGITLSGGQKQRVALARAVYSRAKNILMDDVLSAVDAHTAKHLMIECLSGTLMKGRTIILVTHHVRLCLKEASYLVTIDNGKVTVAGAVSELRNSGKLAAILEEADSRSEFVKDSAELAAENVVKDDADKLHVAESSANLSVGNIENEVNLGDVQKNKKKFSSTTKPKVLVEEEARPTGAVRFRIYKTYVRANGHIIFWSLVAILYIITRTTQIMESWWLKIWSQANLEESGNSYISINTSHIIDNVTSISSLIPAMVSTYSFDRQGRSLSSRIPPLNFNDDNDAQNDTHSIDYYLNIYILISLSSSIFGVARFTLLYYGSLRASRKLYKILLNQVLRAPLRFFDTTPVGRILNRFSKDFETIDSKLIAEFSTFLTYAIMAITTIFVITSITKEFLIAAIIFCIIYLLVGSLYIKASRECKRLDSVTRSPLYSHFTETLIGISTIRAYGATKIFMQDMFDKIDSNHRAFFNMWLVNRWLSVRFSLTGTLVAFFSGIFLLYHIDSLDPGLVGISLSFALNFTEQIIWSIRRYSSMEMSLNAVERVCEFSELPQEAPAIISPRPPAAWPYNGKIKVENLEVKYAPDLEPVLHHISFNIKGSEKVGIVGRTGSGKSTIALSLFRFIEPSSGKILIDDIDINSIGVEDLRSRITIIPQDPILFTGTIRSNLDAFSQYDDLEIMSSLKRVHLIPSDSEQVAALDAVNTSSLGTINRRGSRGSYTHENINVFKNLDTPVSEGGRNFSQGQRQLLCLARALLRRNKVILMDEATASIDFDMDEKIQNMIRTEFTDCTIICIAHRLRTVIDYDRILVLDQGNIMEFDSPHNLVINHESLFYKMCQNSGEFDQLMSLALKKGNKDV</sequence>
<evidence type="ECO:0000259" key="12">
    <source>
        <dbReference type="PROSITE" id="PS50929"/>
    </source>
</evidence>
<evidence type="ECO:0000313" key="13">
    <source>
        <dbReference type="EMBL" id="CAG8461792.1"/>
    </source>
</evidence>
<keyword evidence="4" id="KW-0677">Repeat</keyword>
<dbReference type="InterPro" id="IPR003593">
    <property type="entry name" value="AAA+_ATPase"/>
</dbReference>
<dbReference type="Pfam" id="PF00664">
    <property type="entry name" value="ABC_membrane"/>
    <property type="match status" value="2"/>
</dbReference>
<evidence type="ECO:0000256" key="2">
    <source>
        <dbReference type="ARBA" id="ARBA00022448"/>
    </source>
</evidence>
<dbReference type="PROSITE" id="PS50893">
    <property type="entry name" value="ABC_TRANSPORTER_2"/>
    <property type="match status" value="2"/>
</dbReference>
<feature type="domain" description="ABC transmembrane type-1" evidence="12">
    <location>
        <begin position="578"/>
        <end position="861"/>
    </location>
</feature>
<dbReference type="PANTHER" id="PTHR24223:SF353">
    <property type="entry name" value="ABC TRANSPORTER ATP-BINDING PROTEIN_PERMEASE VMR1-RELATED"/>
    <property type="match status" value="1"/>
</dbReference>
<feature type="transmembrane region" description="Helical" evidence="10">
    <location>
        <begin position="20"/>
        <end position="41"/>
    </location>
</feature>
<evidence type="ECO:0000256" key="5">
    <source>
        <dbReference type="ARBA" id="ARBA00022741"/>
    </source>
</evidence>
<dbReference type="PROSITE" id="PS50929">
    <property type="entry name" value="ABC_TM1F"/>
    <property type="match status" value="2"/>
</dbReference>
<dbReference type="SMART" id="SM00382">
    <property type="entry name" value="AAA"/>
    <property type="match status" value="2"/>
</dbReference>
<dbReference type="InterPro" id="IPR036640">
    <property type="entry name" value="ABC1_TM_sf"/>
</dbReference>
<feature type="transmembrane region" description="Helical" evidence="10">
    <location>
        <begin position="1239"/>
        <end position="1256"/>
    </location>
</feature>
<keyword evidence="9" id="KW-0325">Glycoprotein</keyword>
<keyword evidence="5" id="KW-0547">Nucleotide-binding</keyword>
<dbReference type="Pfam" id="PF00005">
    <property type="entry name" value="ABC_tran"/>
    <property type="match status" value="2"/>
</dbReference>
<dbReference type="InterPro" id="IPR003439">
    <property type="entry name" value="ABC_transporter-like_ATP-bd"/>
</dbReference>
<feature type="transmembrane region" description="Helical" evidence="10">
    <location>
        <begin position="1526"/>
        <end position="1549"/>
    </location>
</feature>
<keyword evidence="2" id="KW-0813">Transport</keyword>
<dbReference type="CDD" id="cd18596">
    <property type="entry name" value="ABC_6TM_VMR1_D1_like"/>
    <property type="match status" value="1"/>
</dbReference>
<dbReference type="EMBL" id="CAJVPQ010000242">
    <property type="protein sequence ID" value="CAG8461792.1"/>
    <property type="molecule type" value="Genomic_DNA"/>
</dbReference>
<dbReference type="GO" id="GO:0140359">
    <property type="term" value="F:ABC-type transporter activity"/>
    <property type="evidence" value="ECO:0007669"/>
    <property type="project" value="InterPro"/>
</dbReference>
<evidence type="ECO:0000256" key="9">
    <source>
        <dbReference type="ARBA" id="ARBA00023180"/>
    </source>
</evidence>
<feature type="transmembrane region" description="Helical" evidence="10">
    <location>
        <begin position="1414"/>
        <end position="1436"/>
    </location>
</feature>
<dbReference type="Gene3D" id="3.40.50.300">
    <property type="entry name" value="P-loop containing nucleotide triphosphate hydrolases"/>
    <property type="match status" value="2"/>
</dbReference>
<dbReference type="PANTHER" id="PTHR24223">
    <property type="entry name" value="ATP-BINDING CASSETTE SUB-FAMILY C"/>
    <property type="match status" value="1"/>
</dbReference>
<feature type="domain" description="ABC transporter" evidence="11">
    <location>
        <begin position="1619"/>
        <end position="1884"/>
    </location>
</feature>
<dbReference type="GO" id="GO:0000329">
    <property type="term" value="C:fungal-type vacuole membrane"/>
    <property type="evidence" value="ECO:0007669"/>
    <property type="project" value="TreeGrafter"/>
</dbReference>
<dbReference type="Proteomes" id="UP000789570">
    <property type="component" value="Unassembled WGS sequence"/>
</dbReference>
<evidence type="ECO:0000256" key="4">
    <source>
        <dbReference type="ARBA" id="ARBA00022737"/>
    </source>
</evidence>
<dbReference type="InterPro" id="IPR050173">
    <property type="entry name" value="ABC_transporter_C-like"/>
</dbReference>
<dbReference type="SUPFAM" id="SSF52540">
    <property type="entry name" value="P-loop containing nucleoside triphosphate hydrolases"/>
    <property type="match status" value="2"/>
</dbReference>
<keyword evidence="8 10" id="KW-0472">Membrane</keyword>
<dbReference type="CDD" id="cd03244">
    <property type="entry name" value="ABCC_MRP_domain2"/>
    <property type="match status" value="1"/>
</dbReference>
<feature type="transmembrane region" description="Helical" evidence="10">
    <location>
        <begin position="710"/>
        <end position="733"/>
    </location>
</feature>
<feature type="transmembrane region" description="Helical" evidence="10">
    <location>
        <begin position="797"/>
        <end position="822"/>
    </location>
</feature>
<protein>
    <submittedName>
        <fullName evidence="13">5469_t:CDS:1</fullName>
    </submittedName>
</protein>
<feature type="transmembrane region" description="Helical" evidence="10">
    <location>
        <begin position="467"/>
        <end position="487"/>
    </location>
</feature>
<dbReference type="CDD" id="cd18604">
    <property type="entry name" value="ABC_6TM_VMR1_D2_like"/>
    <property type="match status" value="1"/>
</dbReference>
<feature type="transmembrane region" description="Helical" evidence="10">
    <location>
        <begin position="433"/>
        <end position="455"/>
    </location>
</feature>
<dbReference type="FunFam" id="3.40.50.300:FF:000825">
    <property type="entry name" value="ABC bile acid transporter"/>
    <property type="match status" value="1"/>
</dbReference>
<feature type="transmembrane region" description="Helical" evidence="10">
    <location>
        <begin position="1442"/>
        <end position="1461"/>
    </location>
</feature>
<dbReference type="Gene3D" id="3.40.50.11350">
    <property type="match status" value="1"/>
</dbReference>
<dbReference type="SUPFAM" id="SSF90123">
    <property type="entry name" value="ABC transporter transmembrane region"/>
    <property type="match status" value="2"/>
</dbReference>
<reference evidence="13" key="1">
    <citation type="submission" date="2021-06" db="EMBL/GenBank/DDBJ databases">
        <authorList>
            <person name="Kallberg Y."/>
            <person name="Tangrot J."/>
            <person name="Rosling A."/>
        </authorList>
    </citation>
    <scope>NUCLEOTIDE SEQUENCE</scope>
    <source>
        <strain evidence="13">UK204</strain>
    </source>
</reference>
<name>A0A9N8VTE3_9GLOM</name>
<feature type="transmembrane region" description="Helical" evidence="10">
    <location>
        <begin position="618"/>
        <end position="635"/>
    </location>
</feature>
<evidence type="ECO:0000256" key="8">
    <source>
        <dbReference type="ARBA" id="ARBA00023136"/>
    </source>
</evidence>
<dbReference type="GO" id="GO:0005524">
    <property type="term" value="F:ATP binding"/>
    <property type="evidence" value="ECO:0007669"/>
    <property type="project" value="UniProtKB-KW"/>
</dbReference>
<proteinExistence type="predicted"/>
<dbReference type="InterPro" id="IPR011527">
    <property type="entry name" value="ABC1_TM_dom"/>
</dbReference>
<evidence type="ECO:0000256" key="10">
    <source>
        <dbReference type="SAM" id="Phobius"/>
    </source>
</evidence>
<evidence type="ECO:0000256" key="7">
    <source>
        <dbReference type="ARBA" id="ARBA00022989"/>
    </source>
</evidence>
<feature type="transmembrane region" description="Helical" evidence="10">
    <location>
        <begin position="400"/>
        <end position="421"/>
    </location>
</feature>
<evidence type="ECO:0000313" key="14">
    <source>
        <dbReference type="Proteomes" id="UP000789570"/>
    </source>
</evidence>
<feature type="domain" description="ABC transmembrane type-1" evidence="12">
    <location>
        <begin position="1248"/>
        <end position="1583"/>
    </location>
</feature>
<evidence type="ECO:0000256" key="3">
    <source>
        <dbReference type="ARBA" id="ARBA00022692"/>
    </source>
</evidence>
<comment type="subcellular location">
    <subcellularLocation>
        <location evidence="1">Membrane</location>
        <topology evidence="1">Multi-pass membrane protein</topology>
    </subcellularLocation>
</comment>
<dbReference type="CDD" id="cd03250">
    <property type="entry name" value="ABCC_MRP_domain1"/>
    <property type="match status" value="1"/>
</dbReference>
<accession>A0A9N8VTE3</accession>
<evidence type="ECO:0000256" key="1">
    <source>
        <dbReference type="ARBA" id="ARBA00004141"/>
    </source>
</evidence>
<keyword evidence="3 10" id="KW-0812">Transmembrane</keyword>
<gene>
    <name evidence="13" type="ORF">FCALED_LOCUS1781</name>
</gene>
<dbReference type="PROSITE" id="PS00211">
    <property type="entry name" value="ABC_TRANSPORTER_1"/>
    <property type="match status" value="2"/>
</dbReference>
<keyword evidence="6" id="KW-0067">ATP-binding</keyword>
<dbReference type="InterPro" id="IPR027417">
    <property type="entry name" value="P-loop_NTPase"/>
</dbReference>
<evidence type="ECO:0000259" key="11">
    <source>
        <dbReference type="PROSITE" id="PS50893"/>
    </source>
</evidence>
<dbReference type="InterPro" id="IPR017871">
    <property type="entry name" value="ABC_transporter-like_CS"/>
</dbReference>
<dbReference type="FunFam" id="1.20.1560.10:FF:000006">
    <property type="entry name" value="ATP-binding cassette, sub-family C (CFTR/MRP), member 9"/>
    <property type="match status" value="1"/>
</dbReference>
<feature type="transmembrane region" description="Helical" evidence="10">
    <location>
        <begin position="367"/>
        <end position="388"/>
    </location>
</feature>
<dbReference type="GO" id="GO:0016887">
    <property type="term" value="F:ATP hydrolysis activity"/>
    <property type="evidence" value="ECO:0007669"/>
    <property type="project" value="InterPro"/>
</dbReference>
<feature type="transmembrane region" description="Helical" evidence="10">
    <location>
        <begin position="572"/>
        <end position="598"/>
    </location>
</feature>